<dbReference type="PROSITE" id="PS51186">
    <property type="entry name" value="GNAT"/>
    <property type="match status" value="1"/>
</dbReference>
<dbReference type="PANTHER" id="PTHR43792">
    <property type="entry name" value="GNAT FAMILY, PUTATIVE (AFU_ORTHOLOGUE AFUA_3G00765)-RELATED-RELATED"/>
    <property type="match status" value="1"/>
</dbReference>
<dbReference type="Pfam" id="PF13302">
    <property type="entry name" value="Acetyltransf_3"/>
    <property type="match status" value="1"/>
</dbReference>
<sequence>MLPRNPLFTSRLCLRPYEPADASDFFCLLEGDRARLQASFPDRLQAVRAPADAHAALGDFATDWQTGRFYVFGIWHRATARYVGDICLMPQNRGQAEIGYYLAAAAEGHGYAREALEAVVSFGFEAVGSQRLLIRCYADNERGQAVARALGFQLETSPKRPLWFRNANALGNIYRFWMARDK</sequence>
<proteinExistence type="inferred from homology"/>
<dbReference type="PANTHER" id="PTHR43792:SF8">
    <property type="entry name" value="[RIBOSOMAL PROTEIN US5]-ALANINE N-ACETYLTRANSFERASE"/>
    <property type="match status" value="1"/>
</dbReference>
<evidence type="ECO:0000313" key="5">
    <source>
        <dbReference type="EMBL" id="GAA3981067.1"/>
    </source>
</evidence>
<comment type="caution">
    <text evidence="5">The sequence shown here is derived from an EMBL/GenBank/DDBJ whole genome shotgun (WGS) entry which is preliminary data.</text>
</comment>
<evidence type="ECO:0000256" key="3">
    <source>
        <dbReference type="ARBA" id="ARBA00038502"/>
    </source>
</evidence>
<accession>A0ABP7QE99</accession>
<keyword evidence="2" id="KW-0012">Acyltransferase</keyword>
<dbReference type="InterPro" id="IPR016181">
    <property type="entry name" value="Acyl_CoA_acyltransferase"/>
</dbReference>
<comment type="similarity">
    <text evidence="3">Belongs to the acetyltransferase family. RimJ subfamily.</text>
</comment>
<evidence type="ECO:0000256" key="1">
    <source>
        <dbReference type="ARBA" id="ARBA00022679"/>
    </source>
</evidence>
<evidence type="ECO:0000256" key="2">
    <source>
        <dbReference type="ARBA" id="ARBA00023315"/>
    </source>
</evidence>
<dbReference type="EMBL" id="BAABDI010000020">
    <property type="protein sequence ID" value="GAA3981067.1"/>
    <property type="molecule type" value="Genomic_DNA"/>
</dbReference>
<protein>
    <submittedName>
        <fullName evidence="5">GNAT family protein</fullName>
    </submittedName>
</protein>
<evidence type="ECO:0000313" key="6">
    <source>
        <dbReference type="Proteomes" id="UP001501556"/>
    </source>
</evidence>
<dbReference type="Proteomes" id="UP001501556">
    <property type="component" value="Unassembled WGS sequence"/>
</dbReference>
<organism evidence="5 6">
    <name type="scientific">Hymenobacter antarcticus</name>
    <dbReference type="NCBI Taxonomy" id="486270"/>
    <lineage>
        <taxon>Bacteria</taxon>
        <taxon>Pseudomonadati</taxon>
        <taxon>Bacteroidota</taxon>
        <taxon>Cytophagia</taxon>
        <taxon>Cytophagales</taxon>
        <taxon>Hymenobacteraceae</taxon>
        <taxon>Hymenobacter</taxon>
    </lineage>
</organism>
<keyword evidence="1" id="KW-0808">Transferase</keyword>
<dbReference type="RefSeq" id="WP_345125351.1">
    <property type="nucleotide sequence ID" value="NZ_BAABDI010000020.1"/>
</dbReference>
<name>A0ABP7QE99_9BACT</name>
<gene>
    <name evidence="5" type="ORF">GCM10022407_27880</name>
</gene>
<reference evidence="6" key="1">
    <citation type="journal article" date="2019" name="Int. J. Syst. Evol. Microbiol.">
        <title>The Global Catalogue of Microorganisms (GCM) 10K type strain sequencing project: providing services to taxonomists for standard genome sequencing and annotation.</title>
        <authorList>
            <consortium name="The Broad Institute Genomics Platform"/>
            <consortium name="The Broad Institute Genome Sequencing Center for Infectious Disease"/>
            <person name="Wu L."/>
            <person name="Ma J."/>
        </authorList>
    </citation>
    <scope>NUCLEOTIDE SEQUENCE [LARGE SCALE GENOMIC DNA]</scope>
    <source>
        <strain evidence="6">JCM 17217</strain>
    </source>
</reference>
<evidence type="ECO:0000259" key="4">
    <source>
        <dbReference type="PROSITE" id="PS51186"/>
    </source>
</evidence>
<dbReference type="InterPro" id="IPR051531">
    <property type="entry name" value="N-acetyltransferase"/>
</dbReference>
<feature type="domain" description="N-acetyltransferase" evidence="4">
    <location>
        <begin position="23"/>
        <end position="182"/>
    </location>
</feature>
<keyword evidence="6" id="KW-1185">Reference proteome</keyword>
<dbReference type="Gene3D" id="3.40.630.30">
    <property type="match status" value="1"/>
</dbReference>
<dbReference type="InterPro" id="IPR000182">
    <property type="entry name" value="GNAT_dom"/>
</dbReference>
<dbReference type="SUPFAM" id="SSF55729">
    <property type="entry name" value="Acyl-CoA N-acyltransferases (Nat)"/>
    <property type="match status" value="1"/>
</dbReference>